<keyword evidence="2" id="KW-1185">Reference proteome</keyword>
<sequence>MNPWLSMWFKNIYWPLSGGVDQDISAWANLFSPQIDFNIAGNLNLEKNIVQNVASYGTQLSLLLKVVNELSQSSQTDAATELKGLVKKIDTAKELHKDKLYSEAKDALQALERYDPKAYQALLDNIK</sequence>
<reference evidence="1 2" key="1">
    <citation type="submission" date="2018-11" db="EMBL/GenBank/DDBJ databases">
        <title>Vibrio LJC006 sp. nov., isolated from seawater during the bloom of the enteromorpha.</title>
        <authorList>
            <person name="Liang J."/>
        </authorList>
    </citation>
    <scope>NUCLEOTIDE SEQUENCE [LARGE SCALE GENOMIC DNA]</scope>
    <source>
        <strain evidence="1 2">LJC006</strain>
    </source>
</reference>
<proteinExistence type="predicted"/>
<evidence type="ECO:0000313" key="2">
    <source>
        <dbReference type="Proteomes" id="UP000281112"/>
    </source>
</evidence>
<organism evidence="1 2">
    <name type="scientific">Vibrio viridaestus</name>
    <dbReference type="NCBI Taxonomy" id="2487322"/>
    <lineage>
        <taxon>Bacteria</taxon>
        <taxon>Pseudomonadati</taxon>
        <taxon>Pseudomonadota</taxon>
        <taxon>Gammaproteobacteria</taxon>
        <taxon>Vibrionales</taxon>
        <taxon>Vibrionaceae</taxon>
        <taxon>Vibrio</taxon>
    </lineage>
</organism>
<accession>A0A3N9TLH5</accession>
<gene>
    <name evidence="1" type="ORF">EES38_02790</name>
</gene>
<protein>
    <submittedName>
        <fullName evidence="1">Uncharacterized protein</fullName>
    </submittedName>
</protein>
<dbReference type="EMBL" id="RJVQ01000001">
    <property type="protein sequence ID" value="RQW64981.1"/>
    <property type="molecule type" value="Genomic_DNA"/>
</dbReference>
<dbReference type="AlphaFoldDB" id="A0A3N9TLH5"/>
<comment type="caution">
    <text evidence="1">The sequence shown here is derived from an EMBL/GenBank/DDBJ whole genome shotgun (WGS) entry which is preliminary data.</text>
</comment>
<dbReference type="OrthoDB" id="8451820at2"/>
<name>A0A3N9TLH5_9VIBR</name>
<dbReference type="RefSeq" id="WP_124935630.1">
    <property type="nucleotide sequence ID" value="NZ_RJVQ01000001.1"/>
</dbReference>
<dbReference type="Proteomes" id="UP000281112">
    <property type="component" value="Unassembled WGS sequence"/>
</dbReference>
<evidence type="ECO:0000313" key="1">
    <source>
        <dbReference type="EMBL" id="RQW64981.1"/>
    </source>
</evidence>